<evidence type="ECO:0000259" key="4">
    <source>
        <dbReference type="PROSITE" id="PS50304"/>
    </source>
</evidence>
<dbReference type="GO" id="GO:0005737">
    <property type="term" value="C:cytoplasm"/>
    <property type="evidence" value="ECO:0007669"/>
    <property type="project" value="UniProtKB-ARBA"/>
</dbReference>
<feature type="domain" description="Tudor" evidence="4">
    <location>
        <begin position="553"/>
        <end position="613"/>
    </location>
</feature>
<keyword evidence="1" id="KW-0863">Zinc-finger</keyword>
<reference evidence="5" key="1">
    <citation type="submission" date="2021-02" db="EMBL/GenBank/DDBJ databases">
        <authorList>
            <person name="Steward A R."/>
        </authorList>
    </citation>
    <scope>NUCLEOTIDE SEQUENCE</scope>
</reference>
<evidence type="ECO:0008006" key="7">
    <source>
        <dbReference type="Google" id="ProtNLM"/>
    </source>
</evidence>
<dbReference type="Gene3D" id="2.40.50.90">
    <property type="match status" value="2"/>
</dbReference>
<dbReference type="Pfam" id="PF00567">
    <property type="entry name" value="TUDOR"/>
    <property type="match status" value="2"/>
</dbReference>
<sequence length="706" mass="80358">MGYGQNSWMFLIIIEFAPTVVRWSYVNLATLADHKRQEMEDRIHMFTTKCDNTIRNLEYLKKRAQRLITQLNCDHMELKDRFLNSVKTLEEYSYLINDINIAVEELVNPTNRAARPGFGLVNTSLLRPSISPFNITDTLSEPVPSTSKTCLNPQDWSKKKNIPKDQLLISFSTESLEEIISSEQKQCDSQTITEGVKNITFEGENVILPAQTVLQLDFEYPAVLLHVDGTSFWVTTENIDEAFKLMTDMTEYYKQHKVQFSLDQMVPLSCCAVYEETNSYTRGLYIQLSEEDIRYAQVHLVDYGETRLVPTCWLQPLMRQFCGLPPFARYCHLAGVEVDCDDPVAVGKVEKIMKSHLGRNCTIYVDDNNSESLGVYVFLENGEKINDIVLKEISDNTNNSQEPDTSEGFPGLTEENCDITQIPEYEDPVIAVTGYHNRDEADICKHYKGGPEKTCFKGKRCTKKHVVKHPDGWTLDRVFVPANLKSLPLPAAGSFVRVVVSHVPHFDHFFVQMINDTKDITEKEFQPLTSLSALVQDMNCAATISSYRPLKMIPAPGELVASLYPMDGKWYRAKVLTSTKADRKVEIKYVDYGNVIWVDEELLRELHSRFCVLPTQAMLCILAGVTMRNQAATNLIAARNALIDLIQDKRFDAEVIATDYDSITVALYDEKGNNIADLLALQKVVERQEYKIDYSLTDSRRVIIPS</sequence>
<dbReference type="InterPro" id="IPR035437">
    <property type="entry name" value="SNase_OB-fold_sf"/>
</dbReference>
<dbReference type="PROSITE" id="PS50304">
    <property type="entry name" value="TUDOR"/>
    <property type="match status" value="2"/>
</dbReference>
<protein>
    <recommendedName>
        <fullName evidence="7">Tudor domain-containing protein 1</fullName>
    </recommendedName>
</protein>
<feature type="zinc finger region" description="C3H1-type" evidence="1">
    <location>
        <begin position="438"/>
        <end position="468"/>
    </location>
</feature>
<evidence type="ECO:0000313" key="5">
    <source>
        <dbReference type="EMBL" id="CAF4756146.1"/>
    </source>
</evidence>
<dbReference type="GO" id="GO:0008270">
    <property type="term" value="F:zinc ion binding"/>
    <property type="evidence" value="ECO:0007669"/>
    <property type="project" value="UniProtKB-KW"/>
</dbReference>
<dbReference type="SMART" id="SM00333">
    <property type="entry name" value="TUDOR"/>
    <property type="match status" value="2"/>
</dbReference>
<dbReference type="Proteomes" id="UP000663880">
    <property type="component" value="Unassembled WGS sequence"/>
</dbReference>
<dbReference type="PROSITE" id="PS50103">
    <property type="entry name" value="ZF_C3H1"/>
    <property type="match status" value="1"/>
</dbReference>
<keyword evidence="1" id="KW-0479">Metal-binding</keyword>
<name>A0A821LTD2_9NEOP</name>
<evidence type="ECO:0000313" key="6">
    <source>
        <dbReference type="Proteomes" id="UP000663880"/>
    </source>
</evidence>
<dbReference type="PANTHER" id="PTHR22948:SF72">
    <property type="entry name" value="TUDOR DOMAIN-CONTAINING PROTEIN"/>
    <property type="match status" value="1"/>
</dbReference>
<dbReference type="AlphaFoldDB" id="A0A821LTD2"/>
<keyword evidence="6" id="KW-1185">Reference proteome</keyword>
<evidence type="ECO:0000256" key="1">
    <source>
        <dbReference type="PROSITE-ProRule" id="PRU00723"/>
    </source>
</evidence>
<dbReference type="SUPFAM" id="SSF63748">
    <property type="entry name" value="Tudor/PWWP/MBT"/>
    <property type="match status" value="2"/>
</dbReference>
<dbReference type="InterPro" id="IPR050621">
    <property type="entry name" value="Tudor_domain_containing"/>
</dbReference>
<dbReference type="InterPro" id="IPR002999">
    <property type="entry name" value="Tudor"/>
</dbReference>
<keyword evidence="1" id="KW-0862">Zinc</keyword>
<feature type="coiled-coil region" evidence="2">
    <location>
        <begin position="54"/>
        <end position="81"/>
    </location>
</feature>
<evidence type="ECO:0000256" key="2">
    <source>
        <dbReference type="SAM" id="Coils"/>
    </source>
</evidence>
<feature type="domain" description="Tudor" evidence="4">
    <location>
        <begin position="263"/>
        <end position="324"/>
    </location>
</feature>
<proteinExistence type="predicted"/>
<dbReference type="EMBL" id="CAJOBZ010000002">
    <property type="protein sequence ID" value="CAF4756146.1"/>
    <property type="molecule type" value="Genomic_DNA"/>
</dbReference>
<dbReference type="PANTHER" id="PTHR22948">
    <property type="entry name" value="TUDOR DOMAIN CONTAINING PROTEIN"/>
    <property type="match status" value="1"/>
</dbReference>
<organism evidence="5 6">
    <name type="scientific">Pieris macdunnoughi</name>
    <dbReference type="NCBI Taxonomy" id="345717"/>
    <lineage>
        <taxon>Eukaryota</taxon>
        <taxon>Metazoa</taxon>
        <taxon>Ecdysozoa</taxon>
        <taxon>Arthropoda</taxon>
        <taxon>Hexapoda</taxon>
        <taxon>Insecta</taxon>
        <taxon>Pterygota</taxon>
        <taxon>Neoptera</taxon>
        <taxon>Endopterygota</taxon>
        <taxon>Lepidoptera</taxon>
        <taxon>Glossata</taxon>
        <taxon>Ditrysia</taxon>
        <taxon>Papilionoidea</taxon>
        <taxon>Pieridae</taxon>
        <taxon>Pierinae</taxon>
        <taxon>Pieris</taxon>
    </lineage>
</organism>
<comment type="caution">
    <text evidence="5">The sequence shown here is derived from an EMBL/GenBank/DDBJ whole genome shotgun (WGS) entry which is preliminary data.</text>
</comment>
<gene>
    <name evidence="5" type="ORF">PMACD_LOCUS1006</name>
</gene>
<evidence type="ECO:0000259" key="3">
    <source>
        <dbReference type="PROSITE" id="PS50103"/>
    </source>
</evidence>
<accession>A0A821LTD2</accession>
<dbReference type="Gene3D" id="2.30.30.140">
    <property type="match status" value="2"/>
</dbReference>
<dbReference type="OrthoDB" id="10052065at2759"/>
<keyword evidence="2" id="KW-0175">Coiled coil</keyword>
<feature type="domain" description="C3H1-type" evidence="3">
    <location>
        <begin position="438"/>
        <end position="468"/>
    </location>
</feature>
<dbReference type="InterPro" id="IPR000571">
    <property type="entry name" value="Znf_CCCH"/>
</dbReference>